<name>A0A1G5QVQ0_9GAMM</name>
<dbReference type="AlphaFoldDB" id="A0A1G5QVQ0"/>
<organism evidence="1 2">
    <name type="scientific">Thiohalomonas denitrificans</name>
    <dbReference type="NCBI Taxonomy" id="415747"/>
    <lineage>
        <taxon>Bacteria</taxon>
        <taxon>Pseudomonadati</taxon>
        <taxon>Pseudomonadota</taxon>
        <taxon>Gammaproteobacteria</taxon>
        <taxon>Thiohalomonadales</taxon>
        <taxon>Thiohalomonadaceae</taxon>
        <taxon>Thiohalomonas</taxon>
    </lineage>
</organism>
<keyword evidence="2" id="KW-1185">Reference proteome</keyword>
<evidence type="ECO:0000313" key="1">
    <source>
        <dbReference type="EMBL" id="SCZ65812.1"/>
    </source>
</evidence>
<evidence type="ECO:0008006" key="3">
    <source>
        <dbReference type="Google" id="ProtNLM"/>
    </source>
</evidence>
<gene>
    <name evidence="1" type="ORF">SAMN03097708_02883</name>
</gene>
<proteinExistence type="predicted"/>
<protein>
    <recommendedName>
        <fullName evidence="3">AsmA family protein</fullName>
    </recommendedName>
</protein>
<dbReference type="Proteomes" id="UP000199648">
    <property type="component" value="Unassembled WGS sequence"/>
</dbReference>
<sequence>MQRTVTWLALPSVLLAIALYFLALPAAKLWLTKAGEYALGVVLDIDHIELEYQPWPLLTSAPAVLHLVGVEMANPPGFEAPGFMAIRRIDVRFTPVFVRENPMVISEVRLHGLSLNVERRELVSNAGIILTRLAEFDTRESLFDLDKQFVIESVVLQDGAAQITHAPTLGPGGQLAVSFDDRPHYRIAKADGGVGLTTLLYEVIDRVVSDALVRVARDGEARKELEASLLD</sequence>
<evidence type="ECO:0000313" key="2">
    <source>
        <dbReference type="Proteomes" id="UP000199648"/>
    </source>
</evidence>
<accession>A0A1G5QVQ0</accession>
<dbReference type="RefSeq" id="WP_139181521.1">
    <property type="nucleotide sequence ID" value="NZ_FMWD01000010.1"/>
</dbReference>
<reference evidence="1 2" key="1">
    <citation type="submission" date="2016-10" db="EMBL/GenBank/DDBJ databases">
        <authorList>
            <person name="de Groot N.N."/>
        </authorList>
    </citation>
    <scope>NUCLEOTIDE SEQUENCE [LARGE SCALE GENOMIC DNA]</scope>
    <source>
        <strain evidence="1 2">HLD2</strain>
    </source>
</reference>
<dbReference type="EMBL" id="FMWD01000010">
    <property type="protein sequence ID" value="SCZ65812.1"/>
    <property type="molecule type" value="Genomic_DNA"/>
</dbReference>